<dbReference type="PROSITE" id="PS51194">
    <property type="entry name" value="HELICASE_CTER"/>
    <property type="match status" value="1"/>
</dbReference>
<dbReference type="Pfam" id="PF09369">
    <property type="entry name" value="MZB"/>
    <property type="match status" value="1"/>
</dbReference>
<comment type="caution">
    <text evidence="2">The sequence shown here is derived from an EMBL/GenBank/DDBJ whole genome shotgun (WGS) entry which is preliminary data.</text>
</comment>
<dbReference type="InterPro" id="IPR001650">
    <property type="entry name" value="Helicase_C-like"/>
</dbReference>
<dbReference type="Gene3D" id="3.40.50.300">
    <property type="entry name" value="P-loop containing nucleotide triphosphate hydrolases"/>
    <property type="match status" value="1"/>
</dbReference>
<name>A0A0F9QFS4_9ZZZZ</name>
<dbReference type="InterPro" id="IPR018973">
    <property type="entry name" value="MZB"/>
</dbReference>
<dbReference type="GO" id="GO:0043138">
    <property type="term" value="F:3'-5' DNA helicase activity"/>
    <property type="evidence" value="ECO:0007669"/>
    <property type="project" value="TreeGrafter"/>
</dbReference>
<sequence>IEPSSLIQATYVNLDIPKEDILPLPSNITITDENLIDFDGTFSSIIPISQKLLDRPLEANERKPETIGKLFQTHPTIIYLRNTLKEEAKALKRLAEEYKNDVRSNGSIENCLRELKAAFLLGTVAKITVQNEVRPLLVPKLHVFFTRGQELYLCLTKEALTSTPHLSIDGDLKCKICENPSFPLYFCRNCGQEFYSVYIVENSVLPRTFNSEGSGEMAYLTPISKKNDSWETPGNWLDKRGNLRKNYKNVNPESTEYCPKCNKINANCSCPEKITVWKIPYPLQICPSCNIYYTKSKGEYSKLFSFNSSGRSSSTDVLTAEVLRLLNKDQKKQIIFTDNRQDTALQAEHLNEFQRRTNFRQAFLHTLQYINSKRLRVTDKDIGKIIFDFLKENDKLPDFQKEKDKKSRFSTAPPPEKEFTEFLQFLALSDIMQSQYFLDLNLDKLGLLKIDYAGLELLINDTLITNVKLLEKLSEDERYDYIRGILDIFRWNGAIESSAFIDTVRKYEDWKNKFRKDLLFDINKSHWNRVGFAYKKPEKGRKVYHTRQRVVFKSISWYTTTLINWTKKYFLIDKFEEADNLLRKTIEILVEAGFITSFWTNRPSFQLYQISEGTILFNFNQNKEFNQCPKCKRTYQFKKYHKCAWRNCPDLKEISNYEDHFYFKLYNKLPNKESEIHAKEHSAQVKGTKRAQFENDFEESAIGTTNVLVCTPTMELGIDIGELSAIMMRNVPPDPSRYAQRAGRAGRKNQPSIIQIFCGTGYAKGPHDQYFYREPEKIVSGKISPPNFLLDNKKLIKKHIHSAIIETISIKIPQKAGEILNLEKKEDKFPFYNNFKTSIVDEINRSYDILEKTIKSIFSNELDKFPWFTVDFLRTTIRSFYSALNQTFDYFRDIYFEVLSQLEFLFHKSNSREGLDNKDKRERNALEIKRDKMRNGKQPYDTYSFLRNYGFLPNYAFPSDTTLLTMFNQDEIKYYDNWRSSVIAIREFAPHNQVYFLGNKYNINRAMVKSEGGELNIDSIYICENCNEILIDSSSLTSTSLIKCPICDAEIKLTSFKSSLRFPQMFSTSGPRITCDEENRQIKGYEITINYKHKKSKIANYEIICDQNQTAKISYEHNGTIYMVNKGSRIKSRTTNEIELQSFNFCAACGKWLHKNEVITHIEVCPKGGSERHLQKDFWLFIDGNHDVVVFDFPLIGDFDPTSYYTTLKEAIIQSIMLTYNLEESEISSFLNPVPGKNEQSIVLFETEEGGTGVLKSLLNTSLDRFDKFIENLYRILHVKSLEPYEETMDACITACYNCLLRFRNQFEHNLLNRKIILPLIKSLKNCKLEGISEVSELDLGEKLKNLKEKCDSELEKMVLEEILLQKLPLPDEAQKLFTENDIPIATADFYYKQVRNEIYIFVDGPPHAADHVKEEDKEKRNKIESKGFSVIQLDFIDGNYQQDPTLIGKEVLLKLKPYLEN</sequence>
<dbReference type="GO" id="GO:0005634">
    <property type="term" value="C:nucleus"/>
    <property type="evidence" value="ECO:0007669"/>
    <property type="project" value="TreeGrafter"/>
</dbReference>
<dbReference type="SMART" id="SM00490">
    <property type="entry name" value="HELICc"/>
    <property type="match status" value="1"/>
</dbReference>
<dbReference type="Pfam" id="PF00271">
    <property type="entry name" value="Helicase_C"/>
    <property type="match status" value="1"/>
</dbReference>
<evidence type="ECO:0000313" key="2">
    <source>
        <dbReference type="EMBL" id="KKN35822.1"/>
    </source>
</evidence>
<feature type="domain" description="Helicase C-terminal" evidence="1">
    <location>
        <begin position="636"/>
        <end position="796"/>
    </location>
</feature>
<dbReference type="SUPFAM" id="SSF52540">
    <property type="entry name" value="P-loop containing nucleoside triphosphate hydrolases"/>
    <property type="match status" value="1"/>
</dbReference>
<dbReference type="PANTHER" id="PTHR47957">
    <property type="entry name" value="ATP-DEPENDENT HELICASE HRQ1"/>
    <property type="match status" value="1"/>
</dbReference>
<proteinExistence type="predicted"/>
<protein>
    <recommendedName>
        <fullName evidence="1">Helicase C-terminal domain-containing protein</fullName>
    </recommendedName>
</protein>
<organism evidence="2">
    <name type="scientific">marine sediment metagenome</name>
    <dbReference type="NCBI Taxonomy" id="412755"/>
    <lineage>
        <taxon>unclassified sequences</taxon>
        <taxon>metagenomes</taxon>
        <taxon>ecological metagenomes</taxon>
    </lineage>
</organism>
<dbReference type="InterPro" id="IPR027417">
    <property type="entry name" value="P-loop_NTPase"/>
</dbReference>
<feature type="non-terminal residue" evidence="2">
    <location>
        <position position="1"/>
    </location>
</feature>
<dbReference type="EMBL" id="LAZR01002009">
    <property type="protein sequence ID" value="KKN35822.1"/>
    <property type="molecule type" value="Genomic_DNA"/>
</dbReference>
<gene>
    <name evidence="2" type="ORF">LCGC14_0779900</name>
</gene>
<evidence type="ECO:0000259" key="1">
    <source>
        <dbReference type="PROSITE" id="PS51194"/>
    </source>
</evidence>
<reference evidence="2" key="1">
    <citation type="journal article" date="2015" name="Nature">
        <title>Complex archaea that bridge the gap between prokaryotes and eukaryotes.</title>
        <authorList>
            <person name="Spang A."/>
            <person name="Saw J.H."/>
            <person name="Jorgensen S.L."/>
            <person name="Zaremba-Niedzwiedzka K."/>
            <person name="Martijn J."/>
            <person name="Lind A.E."/>
            <person name="van Eijk R."/>
            <person name="Schleper C."/>
            <person name="Guy L."/>
            <person name="Ettema T.J."/>
        </authorList>
    </citation>
    <scope>NUCLEOTIDE SEQUENCE</scope>
</reference>
<accession>A0A0F9QFS4</accession>
<dbReference type="GO" id="GO:0036297">
    <property type="term" value="P:interstrand cross-link repair"/>
    <property type="evidence" value="ECO:0007669"/>
    <property type="project" value="TreeGrafter"/>
</dbReference>
<dbReference type="GO" id="GO:0006289">
    <property type="term" value="P:nucleotide-excision repair"/>
    <property type="evidence" value="ECO:0007669"/>
    <property type="project" value="TreeGrafter"/>
</dbReference>
<dbReference type="PANTHER" id="PTHR47957:SF3">
    <property type="entry name" value="ATP-DEPENDENT HELICASE HRQ1"/>
    <property type="match status" value="1"/>
</dbReference>